<evidence type="ECO:0000313" key="2">
    <source>
        <dbReference type="Proteomes" id="UP000028194"/>
    </source>
</evidence>
<organism evidence="1 2">
    <name type="scientific">Candidatus Nitrososphaera evergladensis SR1</name>
    <dbReference type="NCBI Taxonomy" id="1459636"/>
    <lineage>
        <taxon>Archaea</taxon>
        <taxon>Nitrososphaerota</taxon>
        <taxon>Nitrososphaeria</taxon>
        <taxon>Nitrososphaerales</taxon>
        <taxon>Nitrososphaeraceae</taxon>
        <taxon>Nitrososphaera</taxon>
    </lineage>
</organism>
<proteinExistence type="predicted"/>
<sequence>MLSVAVVAIVLAAIFVMPSQRIFSTRIPAVVQSRDYTHISEELIMNNRGLRTALECADSHYEILKRTGSQTQNPISADPSCETKISAYDASMIKSQIPVFSLDGHYLYQVEHEGKYHTILMLPE</sequence>
<dbReference type="Proteomes" id="UP000028194">
    <property type="component" value="Chromosome"/>
</dbReference>
<name>A0A075ML50_9ARCH</name>
<dbReference type="AlphaFoldDB" id="A0A075ML50"/>
<protein>
    <submittedName>
        <fullName evidence="1">Uncharacterized protein</fullName>
    </submittedName>
</protein>
<accession>A0A075ML50</accession>
<dbReference type="KEGG" id="nev:NTE_00072"/>
<dbReference type="EMBL" id="CP007174">
    <property type="protein sequence ID" value="AIF82156.1"/>
    <property type="molecule type" value="Genomic_DNA"/>
</dbReference>
<reference evidence="1 2" key="1">
    <citation type="journal article" date="2014" name="PLoS ONE">
        <title>Genome Sequence of Candidatus Nitrososphaera evergladensis from Group I.1b Enriched from Everglades Soil Reveals Novel Genomic Features of the Ammonia-Oxidizing Archaea.</title>
        <authorList>
            <person name="Zhalnina K.V."/>
            <person name="Dias R."/>
            <person name="Leonard M.T."/>
            <person name="Dorr de Quadros P."/>
            <person name="Camargo F.A."/>
            <person name="Drew J.C."/>
            <person name="Farmerie W.G."/>
            <person name="Daroub S.H."/>
            <person name="Triplett E.W."/>
        </authorList>
    </citation>
    <scope>NUCLEOTIDE SEQUENCE [LARGE SCALE GENOMIC DNA]</scope>
    <source>
        <strain evidence="1 2">SR1</strain>
    </source>
</reference>
<evidence type="ECO:0000313" key="1">
    <source>
        <dbReference type="EMBL" id="AIF82156.1"/>
    </source>
</evidence>
<keyword evidence="2" id="KW-1185">Reference proteome</keyword>
<dbReference type="HOGENOM" id="CLU_1998649_0_0_2"/>
<gene>
    <name evidence="1" type="ORF">NTE_00072</name>
</gene>